<dbReference type="Pfam" id="PF07584">
    <property type="entry name" value="BatA"/>
    <property type="match status" value="1"/>
</dbReference>
<dbReference type="OrthoDB" id="5289914at2"/>
<dbReference type="Pfam" id="PF13519">
    <property type="entry name" value="VWA_2"/>
    <property type="match status" value="1"/>
</dbReference>
<dbReference type="InterPro" id="IPR024163">
    <property type="entry name" value="Aerotolerance_reg_N"/>
</dbReference>
<accession>A0A518B9X2</accession>
<sequence length="645" mass="70755">MEFLSPLSVWGWSAALAAPVAIVALYFLKLRRHPVEVSSTLLWRRSIEDLRVNTFWQRLRRNILLLLQLLVVMALLAALLRPTLAATKTGRRLILLLDNSASMSATDGATSGGASSRLQLAKSKATQLVEQMRDGDAAMVIAFSNVARVVSPYTANQAELRNAIASIEPTARQTDIREALSVASGLANPQKAGEEDPEAVPADLYLYSDGRFDTPEELALGNLSLTYLAMGTSDRNAGIVAFSARPDPLDPDRMTLFARLANPGSEPIEGSAVLAVDGRTIDVQSVKIPEGGEQALRFVVGSGEREVFELRLEVEDDLAVDNRAWTVVNPPRKARVLVVGDDDPPLEAVLRTEAMGRWATIERQPASFADRDLASDVSVADYDLIIFDRCTPKSMPETNTFFLGALPPTFDVGQTEMTPAPAIVTVDTSHPVMRLLSLDDVAVTESIKVAPPRGASLLVESDRGPLIFALERGVMTDLVQTFPLLGLDGAWQTDWPLKLSFPLYVVNAIRFLGGVDVEGGPSTRPGEPIEIRTGGSEEVAVVTLPDQRRVELEKRRGGRAMLLETEEPGVYRIESDEEVRLSTVNLFDRAETSIGPRETITIGAVETTDARSDLSFRWEFWRPLAVLAFLLLLFEWYVYHRRVAI</sequence>
<name>A0A518B9X2_9BACT</name>
<keyword evidence="1" id="KW-0472">Membrane</keyword>
<dbReference type="PANTHER" id="PTHR37464">
    <property type="entry name" value="BLL2463 PROTEIN"/>
    <property type="match status" value="1"/>
</dbReference>
<evidence type="ECO:0000256" key="1">
    <source>
        <dbReference type="SAM" id="Phobius"/>
    </source>
</evidence>
<dbReference type="InterPro" id="IPR036465">
    <property type="entry name" value="vWFA_dom_sf"/>
</dbReference>
<keyword evidence="1" id="KW-0812">Transmembrane</keyword>
<dbReference type="SUPFAM" id="SSF53300">
    <property type="entry name" value="vWA-like"/>
    <property type="match status" value="1"/>
</dbReference>
<dbReference type="AlphaFoldDB" id="A0A518B9X2"/>
<dbReference type="EMBL" id="CP036279">
    <property type="protein sequence ID" value="QDU63771.1"/>
    <property type="molecule type" value="Genomic_DNA"/>
</dbReference>
<dbReference type="RefSeq" id="WP_145261493.1">
    <property type="nucleotide sequence ID" value="NZ_CP036279.1"/>
</dbReference>
<evidence type="ECO:0000313" key="4">
    <source>
        <dbReference type="Proteomes" id="UP000317093"/>
    </source>
</evidence>
<organism evidence="3 4">
    <name type="scientific">Kolteria novifilia</name>
    <dbReference type="NCBI Taxonomy" id="2527975"/>
    <lineage>
        <taxon>Bacteria</taxon>
        <taxon>Pseudomonadati</taxon>
        <taxon>Planctomycetota</taxon>
        <taxon>Planctomycetia</taxon>
        <taxon>Kolteriales</taxon>
        <taxon>Kolteriaceae</taxon>
        <taxon>Kolteria</taxon>
    </lineage>
</organism>
<dbReference type="PANTHER" id="PTHR37464:SF1">
    <property type="entry name" value="BLL2463 PROTEIN"/>
    <property type="match status" value="1"/>
</dbReference>
<dbReference type="KEGG" id="knv:Pan216_46520"/>
<dbReference type="SMART" id="SM00327">
    <property type="entry name" value="VWA"/>
    <property type="match status" value="1"/>
</dbReference>
<feature type="domain" description="VWFA" evidence="2">
    <location>
        <begin position="92"/>
        <end position="211"/>
    </location>
</feature>
<feature type="transmembrane region" description="Helical" evidence="1">
    <location>
        <begin position="6"/>
        <end position="28"/>
    </location>
</feature>
<dbReference type="PROSITE" id="PS50234">
    <property type="entry name" value="VWFA"/>
    <property type="match status" value="1"/>
</dbReference>
<evidence type="ECO:0000313" key="3">
    <source>
        <dbReference type="EMBL" id="QDU63771.1"/>
    </source>
</evidence>
<dbReference type="Gene3D" id="3.40.50.410">
    <property type="entry name" value="von Willebrand factor, type A domain"/>
    <property type="match status" value="1"/>
</dbReference>
<dbReference type="InterPro" id="IPR002035">
    <property type="entry name" value="VWF_A"/>
</dbReference>
<feature type="transmembrane region" description="Helical" evidence="1">
    <location>
        <begin position="63"/>
        <end position="80"/>
    </location>
</feature>
<reference evidence="3 4" key="1">
    <citation type="submission" date="2019-02" db="EMBL/GenBank/DDBJ databases">
        <title>Deep-cultivation of Planctomycetes and their phenomic and genomic characterization uncovers novel biology.</title>
        <authorList>
            <person name="Wiegand S."/>
            <person name="Jogler M."/>
            <person name="Boedeker C."/>
            <person name="Pinto D."/>
            <person name="Vollmers J."/>
            <person name="Rivas-Marin E."/>
            <person name="Kohn T."/>
            <person name="Peeters S.H."/>
            <person name="Heuer A."/>
            <person name="Rast P."/>
            <person name="Oberbeckmann S."/>
            <person name="Bunk B."/>
            <person name="Jeske O."/>
            <person name="Meyerdierks A."/>
            <person name="Storesund J.E."/>
            <person name="Kallscheuer N."/>
            <person name="Luecker S."/>
            <person name="Lage O.M."/>
            <person name="Pohl T."/>
            <person name="Merkel B.J."/>
            <person name="Hornburger P."/>
            <person name="Mueller R.-W."/>
            <person name="Bruemmer F."/>
            <person name="Labrenz M."/>
            <person name="Spormann A.M."/>
            <person name="Op den Camp H."/>
            <person name="Overmann J."/>
            <person name="Amann R."/>
            <person name="Jetten M.S.M."/>
            <person name="Mascher T."/>
            <person name="Medema M.H."/>
            <person name="Devos D.P."/>
            <person name="Kaster A.-K."/>
            <person name="Ovreas L."/>
            <person name="Rohde M."/>
            <person name="Galperin M.Y."/>
            <person name="Jogler C."/>
        </authorList>
    </citation>
    <scope>NUCLEOTIDE SEQUENCE [LARGE SCALE GENOMIC DNA]</scope>
    <source>
        <strain evidence="3 4">Pan216</strain>
    </source>
</reference>
<protein>
    <recommendedName>
        <fullName evidence="2">VWFA domain-containing protein</fullName>
    </recommendedName>
</protein>
<keyword evidence="1" id="KW-1133">Transmembrane helix</keyword>
<gene>
    <name evidence="3" type="ORF">Pan216_46520</name>
</gene>
<dbReference type="CDD" id="cd00198">
    <property type="entry name" value="vWFA"/>
    <property type="match status" value="1"/>
</dbReference>
<proteinExistence type="predicted"/>
<evidence type="ECO:0000259" key="2">
    <source>
        <dbReference type="PROSITE" id="PS50234"/>
    </source>
</evidence>
<feature type="transmembrane region" description="Helical" evidence="1">
    <location>
        <begin position="620"/>
        <end position="639"/>
    </location>
</feature>
<keyword evidence="4" id="KW-1185">Reference proteome</keyword>
<dbReference type="Proteomes" id="UP000317093">
    <property type="component" value="Chromosome"/>
</dbReference>